<dbReference type="EMBL" id="DYDO01000005">
    <property type="protein sequence ID" value="DBA23879.1"/>
    <property type="molecule type" value="Genomic_DNA"/>
</dbReference>
<dbReference type="Gene3D" id="3.80.10.10">
    <property type="entry name" value="Ribonuclease Inhibitor"/>
    <property type="match status" value="1"/>
</dbReference>
<dbReference type="Pfam" id="PF13516">
    <property type="entry name" value="LRR_6"/>
    <property type="match status" value="2"/>
</dbReference>
<gene>
    <name evidence="1" type="ORF">GDO54_011595</name>
</gene>
<organism evidence="1 2">
    <name type="scientific">Pyxicephalus adspersus</name>
    <name type="common">African bullfrog</name>
    <dbReference type="NCBI Taxonomy" id="30357"/>
    <lineage>
        <taxon>Eukaryota</taxon>
        <taxon>Metazoa</taxon>
        <taxon>Chordata</taxon>
        <taxon>Craniata</taxon>
        <taxon>Vertebrata</taxon>
        <taxon>Euteleostomi</taxon>
        <taxon>Amphibia</taxon>
        <taxon>Batrachia</taxon>
        <taxon>Anura</taxon>
        <taxon>Neobatrachia</taxon>
        <taxon>Ranoidea</taxon>
        <taxon>Pyxicephalidae</taxon>
        <taxon>Pyxicephalinae</taxon>
        <taxon>Pyxicephalus</taxon>
    </lineage>
</organism>
<dbReference type="SUPFAM" id="SSF52047">
    <property type="entry name" value="RNI-like"/>
    <property type="match status" value="1"/>
</dbReference>
<dbReference type="InterPro" id="IPR032675">
    <property type="entry name" value="LRR_dom_sf"/>
</dbReference>
<accession>A0AAV2ZZ18</accession>
<protein>
    <submittedName>
        <fullName evidence="1">Uncharacterized protein</fullName>
    </submittedName>
</protein>
<reference evidence="1" key="1">
    <citation type="thesis" date="2020" institute="ProQuest LLC" country="789 East Eisenhower Parkway, Ann Arbor, MI, USA">
        <title>Comparative Genomics and Chromosome Evolution.</title>
        <authorList>
            <person name="Mudd A.B."/>
        </authorList>
    </citation>
    <scope>NUCLEOTIDE SEQUENCE</scope>
    <source>
        <strain evidence="1">1538</strain>
        <tissue evidence="1">Blood</tissue>
    </source>
</reference>
<dbReference type="Proteomes" id="UP001181693">
    <property type="component" value="Unassembled WGS sequence"/>
</dbReference>
<keyword evidence="2" id="KW-1185">Reference proteome</keyword>
<evidence type="ECO:0000313" key="2">
    <source>
        <dbReference type="Proteomes" id="UP001181693"/>
    </source>
</evidence>
<name>A0AAV2ZZ18_PYXAD</name>
<dbReference type="InterPro" id="IPR001611">
    <property type="entry name" value="Leu-rich_rpt"/>
</dbReference>
<dbReference type="AlphaFoldDB" id="A0AAV2ZZ18"/>
<sequence>MSFSMASGSHLLTSKWQHSLQELDLASQGYAEGDLEEALRNLTGGGVAANDTLRSLNLSGTKVTPHAVRDVLTGCQALTHLDLSSCRNIPRGLKRAYRGREDLELCLADLTKKLQEVEEQ</sequence>
<evidence type="ECO:0000313" key="1">
    <source>
        <dbReference type="EMBL" id="DBA23879.1"/>
    </source>
</evidence>
<comment type="caution">
    <text evidence="1">The sequence shown here is derived from an EMBL/GenBank/DDBJ whole genome shotgun (WGS) entry which is preliminary data.</text>
</comment>
<proteinExistence type="predicted"/>